<evidence type="ECO:0000256" key="2">
    <source>
        <dbReference type="ARBA" id="ARBA00022771"/>
    </source>
</evidence>
<evidence type="ECO:0000256" key="4">
    <source>
        <dbReference type="PROSITE-ProRule" id="PRU00024"/>
    </source>
</evidence>
<dbReference type="OrthoDB" id="1588981at2759"/>
<keyword evidence="3" id="KW-0862">Zinc</keyword>
<evidence type="ECO:0000256" key="1">
    <source>
        <dbReference type="ARBA" id="ARBA00022723"/>
    </source>
</evidence>
<dbReference type="SMART" id="SM00336">
    <property type="entry name" value="BBOX"/>
    <property type="match status" value="2"/>
</dbReference>
<dbReference type="CDD" id="cd19821">
    <property type="entry name" value="Bbox1_BBX-like"/>
    <property type="match status" value="1"/>
</dbReference>
<evidence type="ECO:0000313" key="6">
    <source>
        <dbReference type="EMBL" id="KAA8529099.1"/>
    </source>
</evidence>
<proteinExistence type="predicted"/>
<reference evidence="6 7" key="1">
    <citation type="submission" date="2019-09" db="EMBL/GenBank/DDBJ databases">
        <title>A chromosome-level genome assembly of the Chinese tupelo Nyssa sinensis.</title>
        <authorList>
            <person name="Yang X."/>
            <person name="Kang M."/>
            <person name="Yang Y."/>
            <person name="Xiong H."/>
            <person name="Wang M."/>
            <person name="Zhang Z."/>
            <person name="Wang Z."/>
            <person name="Wu H."/>
            <person name="Ma T."/>
            <person name="Liu J."/>
            <person name="Xi Z."/>
        </authorList>
    </citation>
    <scope>NUCLEOTIDE SEQUENCE [LARGE SCALE GENOMIC DNA]</scope>
    <source>
        <strain evidence="6">J267</strain>
        <tissue evidence="6">Leaf</tissue>
    </source>
</reference>
<dbReference type="EMBL" id="CM018044">
    <property type="protein sequence ID" value="KAA8529099.1"/>
    <property type="molecule type" value="Genomic_DNA"/>
</dbReference>
<gene>
    <name evidence="6" type="ORF">F0562_034102</name>
</gene>
<name>A0A5J5AFX5_9ASTE</name>
<dbReference type="Proteomes" id="UP000325577">
    <property type="component" value="Linkage Group LG20"/>
</dbReference>
<keyword evidence="1" id="KW-0479">Metal-binding</keyword>
<dbReference type="AlphaFoldDB" id="A0A5J5AFX5"/>
<dbReference type="GO" id="GO:0008270">
    <property type="term" value="F:zinc ion binding"/>
    <property type="evidence" value="ECO:0007669"/>
    <property type="project" value="UniProtKB-KW"/>
</dbReference>
<keyword evidence="7" id="KW-1185">Reference proteome</keyword>
<feature type="domain" description="B box-type" evidence="5">
    <location>
        <begin position="43"/>
        <end position="87"/>
    </location>
</feature>
<dbReference type="InterPro" id="IPR000315">
    <property type="entry name" value="Znf_B-box"/>
</dbReference>
<dbReference type="InterPro" id="IPR049808">
    <property type="entry name" value="CONSTANS-like_Bbox1"/>
</dbReference>
<evidence type="ECO:0000259" key="5">
    <source>
        <dbReference type="PROSITE" id="PS50119"/>
    </source>
</evidence>
<protein>
    <recommendedName>
        <fullName evidence="5">B box-type domain-containing protein</fullName>
    </recommendedName>
</protein>
<evidence type="ECO:0000256" key="3">
    <source>
        <dbReference type="ARBA" id="ARBA00022833"/>
    </source>
</evidence>
<accession>A0A5J5AFX5</accession>
<dbReference type="PANTHER" id="PTHR31717:SF40">
    <property type="entry name" value="ZINC FINGER PROTEIN CONSTANS-LIKE 10"/>
    <property type="match status" value="1"/>
</dbReference>
<evidence type="ECO:0000313" key="7">
    <source>
        <dbReference type="Proteomes" id="UP000325577"/>
    </source>
</evidence>
<dbReference type="PANTHER" id="PTHR31717">
    <property type="entry name" value="ZINC FINGER PROTEIN CONSTANS-LIKE 10"/>
    <property type="match status" value="1"/>
</dbReference>
<keyword evidence="2 4" id="KW-0863">Zinc-finger</keyword>
<sequence length="475" mass="52634">MEKICEFCMALRPAVYCKADAAHLCLACDAKVHSANALSNRHPRTLVCESCKYGPAYVRCSDHQMFMCRGCNSSLHKDSSQHQKQLISSYMGCPSAKDFATLWGFDLNELDNSTLQDQVASNSCVSVDTGVMNLDIPRQSCPQTSEVKSMSSGFSAGSEVGSSNQHYKVYYRGKQQENICFILQQILDLKRLQLTEGNNDTSLICGQQQTDISSSKYISSWKLDKNLDQHLQHSLDLGTDLQPMGSPHQELNEEPFPLPFSQLEQLPSSSAVGNPLQGDPFWQFKNPVQSDQVWSQNMQDLGVCEELSCSDNFDIPDVDLTFRNFEELFGGDQDPTRALLDDEDITCSSLEKDASIDRSDDGYAKAIEETSVASSVYINQSGHIDKDVGSSDQCHHFSRSAVCPRTIRPSYSTLSFSVSRLSAESSGTTDYMDTGLSTIVAGLGNHCNSPDPVSAQVEAKENAMMRYKEKKKVRR</sequence>
<feature type="domain" description="B box-type" evidence="5">
    <location>
        <begin position="1"/>
        <end position="47"/>
    </location>
</feature>
<organism evidence="6 7">
    <name type="scientific">Nyssa sinensis</name>
    <dbReference type="NCBI Taxonomy" id="561372"/>
    <lineage>
        <taxon>Eukaryota</taxon>
        <taxon>Viridiplantae</taxon>
        <taxon>Streptophyta</taxon>
        <taxon>Embryophyta</taxon>
        <taxon>Tracheophyta</taxon>
        <taxon>Spermatophyta</taxon>
        <taxon>Magnoliopsida</taxon>
        <taxon>eudicotyledons</taxon>
        <taxon>Gunneridae</taxon>
        <taxon>Pentapetalae</taxon>
        <taxon>asterids</taxon>
        <taxon>Cornales</taxon>
        <taxon>Nyssaceae</taxon>
        <taxon>Nyssa</taxon>
    </lineage>
</organism>
<dbReference type="PROSITE" id="PS50119">
    <property type="entry name" value="ZF_BBOX"/>
    <property type="match status" value="2"/>
</dbReference>